<accession>A0A6J4U630</accession>
<sequence length="219" mass="24457">GRDPVVRAQRRADPGARGDGPDGPGRPRHRLRDAEANRGRGDDLPRPPRARQPERGQAGVRDGDRSRRIRDPRRLHHRHSHLPRRCQGRRARLQHDLSGRTRRDGRLPPRRSRARPDRGAGGGDGQRRRAAGPGRGRRRQHPRSAQGHRVDRPGRAEDRDPDPVCHRRRGPRPGHAGRIHQATRRRGSAAGREADPPPRRPRRDAAAGGADAGERGEAV</sequence>
<feature type="compositionally biased region" description="Basic and acidic residues" evidence="1">
    <location>
        <begin position="148"/>
        <end position="165"/>
    </location>
</feature>
<feature type="compositionally biased region" description="Basic and acidic residues" evidence="1">
    <location>
        <begin position="93"/>
        <end position="107"/>
    </location>
</feature>
<reference evidence="2" key="1">
    <citation type="submission" date="2020-02" db="EMBL/GenBank/DDBJ databases">
        <authorList>
            <person name="Meier V. D."/>
        </authorList>
    </citation>
    <scope>NUCLEOTIDE SEQUENCE</scope>
    <source>
        <strain evidence="2">AVDCRST_MAG73</strain>
    </source>
</reference>
<feature type="compositionally biased region" description="Basic and acidic residues" evidence="1">
    <location>
        <begin position="32"/>
        <end position="54"/>
    </location>
</feature>
<feature type="compositionally biased region" description="Basic residues" evidence="1">
    <location>
        <begin position="166"/>
        <end position="187"/>
    </location>
</feature>
<feature type="region of interest" description="Disordered" evidence="1">
    <location>
        <begin position="1"/>
        <end position="219"/>
    </location>
</feature>
<feature type="compositionally biased region" description="Basic residues" evidence="1">
    <location>
        <begin position="67"/>
        <end position="92"/>
    </location>
</feature>
<feature type="non-terminal residue" evidence="2">
    <location>
        <position position="1"/>
    </location>
</feature>
<feature type="non-terminal residue" evidence="2">
    <location>
        <position position="219"/>
    </location>
</feature>
<evidence type="ECO:0000256" key="1">
    <source>
        <dbReference type="SAM" id="MobiDB-lite"/>
    </source>
</evidence>
<gene>
    <name evidence="2" type="ORF">AVDCRST_MAG73-1997</name>
</gene>
<proteinExistence type="predicted"/>
<feature type="compositionally biased region" description="Basic and acidic residues" evidence="1">
    <location>
        <begin position="1"/>
        <end position="20"/>
    </location>
</feature>
<dbReference type="EMBL" id="CADCWE010000125">
    <property type="protein sequence ID" value="CAA9541638.1"/>
    <property type="molecule type" value="Genomic_DNA"/>
</dbReference>
<dbReference type="AlphaFoldDB" id="A0A6J4U630"/>
<name>A0A6J4U630_9BACT</name>
<evidence type="ECO:0000313" key="2">
    <source>
        <dbReference type="EMBL" id="CAA9541638.1"/>
    </source>
</evidence>
<protein>
    <submittedName>
        <fullName evidence="2">Uncharacterized protein</fullName>
    </submittedName>
</protein>
<organism evidence="2">
    <name type="scientific">uncultured Thermomicrobiales bacterium</name>
    <dbReference type="NCBI Taxonomy" id="1645740"/>
    <lineage>
        <taxon>Bacteria</taxon>
        <taxon>Pseudomonadati</taxon>
        <taxon>Thermomicrobiota</taxon>
        <taxon>Thermomicrobia</taxon>
        <taxon>Thermomicrobiales</taxon>
        <taxon>environmental samples</taxon>
    </lineage>
</organism>